<feature type="region of interest" description="Disordered" evidence="1">
    <location>
        <begin position="473"/>
        <end position="504"/>
    </location>
</feature>
<dbReference type="STRING" id="1245528.M3JWI3"/>
<organism evidence="2 3">
    <name type="scientific">Candida maltosa (strain Xu316)</name>
    <name type="common">Yeast</name>
    <dbReference type="NCBI Taxonomy" id="1245528"/>
    <lineage>
        <taxon>Eukaryota</taxon>
        <taxon>Fungi</taxon>
        <taxon>Dikarya</taxon>
        <taxon>Ascomycota</taxon>
        <taxon>Saccharomycotina</taxon>
        <taxon>Pichiomycetes</taxon>
        <taxon>Debaryomycetaceae</taxon>
        <taxon>Candida/Lodderomyces clade</taxon>
        <taxon>Candida</taxon>
    </lineage>
</organism>
<dbReference type="OMA" id="NNTTHVT"/>
<dbReference type="eggNOG" id="ENOG502RQ9B">
    <property type="taxonomic scope" value="Eukaryota"/>
</dbReference>
<dbReference type="AlphaFoldDB" id="M3JWI3"/>
<dbReference type="EMBL" id="AOGT01001878">
    <property type="protein sequence ID" value="EMG46774.1"/>
    <property type="molecule type" value="Genomic_DNA"/>
</dbReference>
<feature type="compositionally biased region" description="Low complexity" evidence="1">
    <location>
        <begin position="220"/>
        <end position="233"/>
    </location>
</feature>
<protein>
    <submittedName>
        <fullName evidence="2">Uncharacterized protein</fullName>
    </submittedName>
</protein>
<dbReference type="HOGENOM" id="CLU_516776_0_0_1"/>
<evidence type="ECO:0000256" key="1">
    <source>
        <dbReference type="SAM" id="MobiDB-lite"/>
    </source>
</evidence>
<dbReference type="OrthoDB" id="4018477at2759"/>
<feature type="compositionally biased region" description="Polar residues" evidence="1">
    <location>
        <begin position="190"/>
        <end position="219"/>
    </location>
</feature>
<dbReference type="Proteomes" id="UP000011777">
    <property type="component" value="Unassembled WGS sequence"/>
</dbReference>
<name>M3JWI3_CANMX</name>
<feature type="compositionally biased region" description="Polar residues" evidence="1">
    <location>
        <begin position="489"/>
        <end position="504"/>
    </location>
</feature>
<proteinExistence type="predicted"/>
<feature type="compositionally biased region" description="Low complexity" evidence="1">
    <location>
        <begin position="18"/>
        <end position="32"/>
    </location>
</feature>
<evidence type="ECO:0000313" key="2">
    <source>
        <dbReference type="EMBL" id="EMG46774.1"/>
    </source>
</evidence>
<feature type="region of interest" description="Disordered" evidence="1">
    <location>
        <begin position="248"/>
        <end position="283"/>
    </location>
</feature>
<gene>
    <name evidence="2" type="ORF">G210_2973</name>
</gene>
<evidence type="ECO:0000313" key="3">
    <source>
        <dbReference type="Proteomes" id="UP000011777"/>
    </source>
</evidence>
<sequence>MSVTTNRIALSTIKDTHLNSSTSASSSPNHTPTKTKSISFLKEKKRPTLFKNTTTNTYSLTNTTTSSLRKRRPDLITKSFSLANSATTLNKKIPVTTPYLKSVSFSDYRSTSSNSSTLKLTSTNDAFKNDSVGLAATKLKLKLQLAFYKVQQNKQTRLKSKKYLSTTNNNNSNITSTAIKLNSVIASLESPPSSAKCSPTGTTNFFNSPSDNLTGNATKSSSSLLPTPPQQQQQPFAMNYSHSINVNLNSTPKKPNQQQQPQKVSKNTSTLSKIANKKGNKKSQKLKLFQIRKNSIYYCPNQKKLPLIQADQKYGMDITKYSFYNGQTSAPSSQGQQLPGANFSFINYPDSQPSSQPKNTTTELPSIVLNPPTAAVTTSSNNTSASSHYNYNSTALPSINKILKTPIRRTSSIRHPFSFQKSFNEAAPLVVGSQTTNNNPNDETILDEDNEMTIIQNTTINNTTIDQNATIEVKNDDDDEDESEKNRLSAKNQDILTSSPLSNDFTTPRKFSVAKSLLQLGGHRLSE</sequence>
<keyword evidence="3" id="KW-1185">Reference proteome</keyword>
<feature type="region of interest" description="Disordered" evidence="1">
    <location>
        <begin position="14"/>
        <end position="38"/>
    </location>
</feature>
<feature type="compositionally biased region" description="Low complexity" evidence="1">
    <location>
        <begin position="252"/>
        <end position="263"/>
    </location>
</feature>
<feature type="region of interest" description="Disordered" evidence="1">
    <location>
        <begin position="190"/>
        <end position="233"/>
    </location>
</feature>
<comment type="caution">
    <text evidence="2">The sequence shown here is derived from an EMBL/GenBank/DDBJ whole genome shotgun (WGS) entry which is preliminary data.</text>
</comment>
<reference evidence="2 3" key="1">
    <citation type="submission" date="2013-02" db="EMBL/GenBank/DDBJ databases">
        <title>Genome sequence of Candida maltosa Xu316, a potential industrial strain for xylitol and ethanol production.</title>
        <authorList>
            <person name="Yu J."/>
            <person name="Wang Q."/>
            <person name="Geng X."/>
            <person name="Bao W."/>
            <person name="He P."/>
            <person name="Cai J."/>
        </authorList>
    </citation>
    <scope>NUCLEOTIDE SEQUENCE [LARGE SCALE GENOMIC DNA]</scope>
    <source>
        <strain evidence="3">Xu316</strain>
    </source>
</reference>
<accession>M3JWI3</accession>